<dbReference type="Gene3D" id="3.40.710.10">
    <property type="entry name" value="DD-peptidase/beta-lactamase superfamily"/>
    <property type="match status" value="1"/>
</dbReference>
<reference evidence="7 8" key="1">
    <citation type="submission" date="2018-03" db="EMBL/GenBank/DDBJ databases">
        <title>Aerobic endospore-forming bacteria genome sequencing and assembly.</title>
        <authorList>
            <person name="Cavalcante D.A."/>
            <person name="Driks A."/>
            <person name="Putonti C."/>
            <person name="De-Souza M.T."/>
        </authorList>
    </citation>
    <scope>NUCLEOTIDE SEQUENCE [LARGE SCALE GENOMIC DNA]</scope>
    <source>
        <strain evidence="7 8">SDF0028</strain>
    </source>
</reference>
<organism evidence="7 8">
    <name type="scientific">Paenibacillus popilliae</name>
    <name type="common">Bacillus popilliae</name>
    <dbReference type="NCBI Taxonomy" id="78057"/>
    <lineage>
        <taxon>Bacteria</taxon>
        <taxon>Bacillati</taxon>
        <taxon>Bacillota</taxon>
        <taxon>Bacilli</taxon>
        <taxon>Bacillales</taxon>
        <taxon>Paenibacillaceae</taxon>
        <taxon>Paenibacillus</taxon>
    </lineage>
</organism>
<evidence type="ECO:0000256" key="4">
    <source>
        <dbReference type="SAM" id="MobiDB-lite"/>
    </source>
</evidence>
<evidence type="ECO:0000259" key="6">
    <source>
        <dbReference type="PROSITE" id="PS51178"/>
    </source>
</evidence>
<dbReference type="SUPFAM" id="SSF56519">
    <property type="entry name" value="Penicillin binding protein dimerisation domain"/>
    <property type="match status" value="1"/>
</dbReference>
<dbReference type="InterPro" id="IPR005311">
    <property type="entry name" value="PBP_dimer"/>
</dbReference>
<keyword evidence="5" id="KW-1133">Transmembrane helix</keyword>
<dbReference type="PROSITE" id="PS51178">
    <property type="entry name" value="PASTA"/>
    <property type="match status" value="1"/>
</dbReference>
<comment type="subcellular location">
    <subcellularLocation>
        <location evidence="1">Membrane</location>
    </subcellularLocation>
</comment>
<keyword evidence="5" id="KW-0812">Transmembrane</keyword>
<dbReference type="EMBL" id="SADY01000001">
    <property type="protein sequence ID" value="TQR46178.1"/>
    <property type="molecule type" value="Genomic_DNA"/>
</dbReference>
<evidence type="ECO:0000313" key="7">
    <source>
        <dbReference type="EMBL" id="TQR46178.1"/>
    </source>
</evidence>
<dbReference type="InterPro" id="IPR036138">
    <property type="entry name" value="PBP_dimer_sf"/>
</dbReference>
<dbReference type="SUPFAM" id="SSF54184">
    <property type="entry name" value="Penicillin-binding protein 2x (pbp-2x), c-terminal domain"/>
    <property type="match status" value="2"/>
</dbReference>
<dbReference type="PANTHER" id="PTHR30627">
    <property type="entry name" value="PEPTIDOGLYCAN D,D-TRANSPEPTIDASE"/>
    <property type="match status" value="1"/>
</dbReference>
<name>A0ABY3AWC7_PAEPP</name>
<keyword evidence="8" id="KW-1185">Reference proteome</keyword>
<evidence type="ECO:0000256" key="5">
    <source>
        <dbReference type="SAM" id="Phobius"/>
    </source>
</evidence>
<feature type="region of interest" description="Disordered" evidence="4">
    <location>
        <begin position="604"/>
        <end position="628"/>
    </location>
</feature>
<dbReference type="SUPFAM" id="SSF56601">
    <property type="entry name" value="beta-lactamase/transpeptidase-like"/>
    <property type="match status" value="1"/>
</dbReference>
<dbReference type="InterPro" id="IPR050515">
    <property type="entry name" value="Beta-lactam/transpept"/>
</dbReference>
<feature type="transmembrane region" description="Helical" evidence="5">
    <location>
        <begin position="20"/>
        <end position="39"/>
    </location>
</feature>
<dbReference type="Pfam" id="PF03793">
    <property type="entry name" value="PASTA"/>
    <property type="match status" value="1"/>
</dbReference>
<evidence type="ECO:0000256" key="2">
    <source>
        <dbReference type="ARBA" id="ARBA00007171"/>
    </source>
</evidence>
<dbReference type="InterPro" id="IPR005543">
    <property type="entry name" value="PASTA_dom"/>
</dbReference>
<dbReference type="Pfam" id="PF03717">
    <property type="entry name" value="PBP_dimer"/>
    <property type="match status" value="1"/>
</dbReference>
<dbReference type="InterPro" id="IPR012338">
    <property type="entry name" value="Beta-lactam/transpept-like"/>
</dbReference>
<protein>
    <submittedName>
        <fullName evidence="7">PASTA domain-containing protein</fullName>
    </submittedName>
</protein>
<evidence type="ECO:0000313" key="8">
    <source>
        <dbReference type="Proteomes" id="UP000316208"/>
    </source>
</evidence>
<dbReference type="Pfam" id="PF00905">
    <property type="entry name" value="Transpeptidase"/>
    <property type="match status" value="1"/>
</dbReference>
<comment type="caution">
    <text evidence="7">The sequence shown here is derived from an EMBL/GenBank/DDBJ whole genome shotgun (WGS) entry which is preliminary data.</text>
</comment>
<dbReference type="SMART" id="SM00740">
    <property type="entry name" value="PASTA"/>
    <property type="match status" value="2"/>
</dbReference>
<feature type="compositionally biased region" description="Polar residues" evidence="4">
    <location>
        <begin position="605"/>
        <end position="617"/>
    </location>
</feature>
<gene>
    <name evidence="7" type="ORF">C7Y44_00295</name>
</gene>
<sequence length="741" mass="83636">MAITFRKRDKVIKRIKLRTLLIGAIFTIFFGVIFVRLFWYQVINQSFWMEQARDSWSVRKELTPIRGTIYDQNGDVLAMDARTYTVAISPKVIQELRKKGDLIEKRIDMERIIVDKLHAVLKKPENELFELSRKMRTKNGKDEYYPQVEVRNEGWKLDDETAKKLREFIEELKDMTKLRDVGLYLLPEVKRFYAKNALASHVLGYMDKQNNPIGGIERMYDEQLRGTVGFLQYEKDRLGNKLPTASEVFQPSRDGSNIYLTIDSTIQQYIVNSMREVYNKYTPKSMTVIAADPKTGDILGLANMPDFDPNSYWKAKDLSAFYNHAVQSRYEPGSTFKIVTLSAAVQEGIFNPDDKFVSGSIIAGGVPIGDVNTTWGTITYLEGLKRSSNVAFVKLGYEKLKEEKLKSYIEKFGFGKKTEIEMLGENSGLIRFEYAADVAAASYGHGQVLVTPIQQVMAVSAVANGGKLMKPHLIRKIEDPVSGEVSERKPEIVREVIDQNVAKQVSEYLEQVVADQEIGTGRHAYIEGYRVAGKTGTAIKVINGGYNQDRAVVSFIGFAPVEDPRIVLLVVVDDPKDFYQGGGFVAPYMFKDIVSQSLRYMGVPSSLQSNPKSSGNKLGSRPTVPAPDMQNMKVRDAKQQLAEQGMVFDTIGPGDKVKRQYPKPGDPMAVRQRIYLLTDDPEKLLLPDFKDKSLREVMEITSLLGWKVRVDGEGYVVEQKESSENGVHVLHVKLEPKYPGG</sequence>
<dbReference type="InterPro" id="IPR001460">
    <property type="entry name" value="PCN-bd_Tpept"/>
</dbReference>
<evidence type="ECO:0000256" key="3">
    <source>
        <dbReference type="ARBA" id="ARBA00023136"/>
    </source>
</evidence>
<dbReference type="Gene3D" id="3.90.1310.10">
    <property type="entry name" value="Penicillin-binding protein 2a (Domain 2)"/>
    <property type="match status" value="1"/>
</dbReference>
<proteinExistence type="inferred from homology"/>
<feature type="domain" description="PASTA" evidence="6">
    <location>
        <begin position="620"/>
        <end position="680"/>
    </location>
</feature>
<comment type="similarity">
    <text evidence="2">Belongs to the transpeptidase family.</text>
</comment>
<accession>A0ABY3AWC7</accession>
<evidence type="ECO:0000256" key="1">
    <source>
        <dbReference type="ARBA" id="ARBA00004370"/>
    </source>
</evidence>
<keyword evidence="3 5" id="KW-0472">Membrane</keyword>
<dbReference type="CDD" id="cd06576">
    <property type="entry name" value="PASTA_Pbp2x-like_1"/>
    <property type="match status" value="1"/>
</dbReference>
<dbReference type="PANTHER" id="PTHR30627:SF26">
    <property type="entry name" value="PENICILLIN-BINDING PROTEIN 2B"/>
    <property type="match status" value="1"/>
</dbReference>
<dbReference type="Proteomes" id="UP000316208">
    <property type="component" value="Unassembled WGS sequence"/>
</dbReference>